<reference evidence="1 2" key="1">
    <citation type="submission" date="2017-08" db="EMBL/GenBank/DDBJ databases">
        <title>Infants hospitalized years apart are colonized by the same room-sourced microbial strains.</title>
        <authorList>
            <person name="Brooks B."/>
            <person name="Olm M.R."/>
            <person name="Firek B.A."/>
            <person name="Baker R."/>
            <person name="Thomas B.C."/>
            <person name="Morowitz M.J."/>
            <person name="Banfield J.F."/>
        </authorList>
    </citation>
    <scope>NUCLEOTIDE SEQUENCE [LARGE SCALE GENOMIC DNA]</scope>
    <source>
        <strain evidence="1">S2_005_003_R2_41</strain>
    </source>
</reference>
<organism evidence="1 2">
    <name type="scientific">Variovorax paradoxus</name>
    <dbReference type="NCBI Taxonomy" id="34073"/>
    <lineage>
        <taxon>Bacteria</taxon>
        <taxon>Pseudomonadati</taxon>
        <taxon>Pseudomonadota</taxon>
        <taxon>Betaproteobacteria</taxon>
        <taxon>Burkholderiales</taxon>
        <taxon>Comamonadaceae</taxon>
        <taxon>Variovorax</taxon>
    </lineage>
</organism>
<evidence type="ECO:0000313" key="1">
    <source>
        <dbReference type="EMBL" id="PZQ77945.1"/>
    </source>
</evidence>
<dbReference type="Proteomes" id="UP000249135">
    <property type="component" value="Unassembled WGS sequence"/>
</dbReference>
<sequence>MAHVAADELLFVHLNGGIGTVVALDGDFERATACLIGVIRLGVRPIRVVFLAFIRAGVRVVRVRVVLIGPVRSLRVILFIVGPISVCVGVVDQELRNVIKIRRGEIRLSAHLMFSHK</sequence>
<evidence type="ECO:0000313" key="2">
    <source>
        <dbReference type="Proteomes" id="UP000249135"/>
    </source>
</evidence>
<protein>
    <submittedName>
        <fullName evidence="1">Uncharacterized protein</fullName>
    </submittedName>
</protein>
<accession>A0A2W5QSQ9</accession>
<name>A0A2W5QSQ9_VARPD</name>
<dbReference type="EMBL" id="QFPP01000007">
    <property type="protein sequence ID" value="PZQ77945.1"/>
    <property type="molecule type" value="Genomic_DNA"/>
</dbReference>
<comment type="caution">
    <text evidence="1">The sequence shown here is derived from an EMBL/GenBank/DDBJ whole genome shotgun (WGS) entry which is preliminary data.</text>
</comment>
<gene>
    <name evidence="1" type="ORF">DI563_01950</name>
</gene>
<dbReference type="AlphaFoldDB" id="A0A2W5QSQ9"/>
<proteinExistence type="predicted"/>